<evidence type="ECO:0000256" key="2">
    <source>
        <dbReference type="ARBA" id="ARBA00022670"/>
    </source>
</evidence>
<proteinExistence type="predicted"/>
<evidence type="ECO:0000256" key="3">
    <source>
        <dbReference type="ARBA" id="ARBA00022723"/>
    </source>
</evidence>
<dbReference type="SUPFAM" id="SSF55486">
    <property type="entry name" value="Metalloproteases ('zincins'), catalytic domain"/>
    <property type="match status" value="1"/>
</dbReference>
<feature type="signal peptide" evidence="9">
    <location>
        <begin position="1"/>
        <end position="18"/>
    </location>
</feature>
<sequence>EMFSHGHLLLLICMMGECFRNMQVQDAAIERDHDLENIEKMKELRAKWEGRHTMTFLPLSDQAKEFLEEYSPSEEINGEMSRKPTEDDIIPSDEDIAEMGEQLRIDDEGISGKDARNRSRRAAAWTSRKKWDLAVPIPFVLDSRLNAAQVEIVRMVIRSIVNNTCINFLEKGPGKKLEYFLMDGEDCFSDIGDEREHPQNVESQKIHLAPRCFTIGTITHETMHALGFGHTQSRTDRDEYIEIVAENLQEQYKHNFYKLDKKDSATNYEIPYEYNSVMHYTKFSGFEINGKVPSIIPRDIGYVRTVAGDRPIFNDWKMINIHYKCSEVCTTPLECYNGGYRNSRECSQCVCPQFYTGDQCDIERDLMTLTPGYSVDQNSAFPLNRAALALPVKYEDYHRIPATIIKAPEGTRIRVTITRIFDSAINNDGTPSCPDRCNYKALEIVDGDLTRVGKRFCCQNSTDTPIPHTFLSTTNVIGYLVYARAGLDFETSVTFSVEDVPVSTQPLPTESPVTFQPETEAPESMTPELAIETSSPTEEPSIVISSSEPVTVETGPVQSQTIEHGTQVSITEEPASEESVSPGSDPTNEPSESASDQLQTAVPEERMIDQPGSEKLSATDPIAVVTQTSDPTTKHPRFITTPRLASS</sequence>
<dbReference type="EMBL" id="BTSX01000005">
    <property type="protein sequence ID" value="GMS99251.1"/>
    <property type="molecule type" value="Genomic_DNA"/>
</dbReference>
<feature type="active site" evidence="8">
    <location>
        <position position="221"/>
    </location>
</feature>
<keyword evidence="7" id="KW-1015">Disulfide bond</keyword>
<keyword evidence="3 8" id="KW-0479">Metal-binding</keyword>
<feature type="compositionally biased region" description="Polar residues" evidence="10">
    <location>
        <begin position="578"/>
        <end position="600"/>
    </location>
</feature>
<keyword evidence="1" id="KW-0245">EGF-like domain</keyword>
<dbReference type="CDD" id="cd04280">
    <property type="entry name" value="ZnMc_astacin_like"/>
    <property type="match status" value="1"/>
</dbReference>
<dbReference type="SMART" id="SM00235">
    <property type="entry name" value="ZnMc"/>
    <property type="match status" value="1"/>
</dbReference>
<evidence type="ECO:0000256" key="7">
    <source>
        <dbReference type="ARBA" id="ARBA00023157"/>
    </source>
</evidence>
<comment type="caution">
    <text evidence="8">Lacks conserved residue(s) required for the propagation of feature annotation.</text>
</comment>
<gene>
    <name evidence="12" type="ORF">PENTCL1PPCAC_21426</name>
</gene>
<dbReference type="InterPro" id="IPR035914">
    <property type="entry name" value="Sperma_CUB_dom_sf"/>
</dbReference>
<dbReference type="EC" id="3.4.24.-" evidence="9"/>
<dbReference type="Proteomes" id="UP001432027">
    <property type="component" value="Unassembled WGS sequence"/>
</dbReference>
<evidence type="ECO:0000256" key="5">
    <source>
        <dbReference type="ARBA" id="ARBA00022833"/>
    </source>
</evidence>
<dbReference type="InterPro" id="IPR024079">
    <property type="entry name" value="MetalloPept_cat_dom_sf"/>
</dbReference>
<comment type="caution">
    <text evidence="12">The sequence shown here is derived from an EMBL/GenBank/DDBJ whole genome shotgun (WGS) entry which is preliminary data.</text>
</comment>
<dbReference type="GO" id="GO:0004222">
    <property type="term" value="F:metalloendopeptidase activity"/>
    <property type="evidence" value="ECO:0007669"/>
    <property type="project" value="UniProtKB-UniRule"/>
</dbReference>
<dbReference type="InterPro" id="IPR034035">
    <property type="entry name" value="Astacin-like_dom"/>
</dbReference>
<keyword evidence="13" id="KW-1185">Reference proteome</keyword>
<evidence type="ECO:0000259" key="11">
    <source>
        <dbReference type="PROSITE" id="PS51864"/>
    </source>
</evidence>
<name>A0AAV5TYB7_9BILA</name>
<evidence type="ECO:0000256" key="1">
    <source>
        <dbReference type="ARBA" id="ARBA00022536"/>
    </source>
</evidence>
<reference evidence="12" key="1">
    <citation type="submission" date="2023-10" db="EMBL/GenBank/DDBJ databases">
        <title>Genome assembly of Pristionchus species.</title>
        <authorList>
            <person name="Yoshida K."/>
            <person name="Sommer R.J."/>
        </authorList>
    </citation>
    <scope>NUCLEOTIDE SEQUENCE</scope>
    <source>
        <strain evidence="12">RS0144</strain>
    </source>
</reference>
<feature type="binding site" evidence="8">
    <location>
        <position position="224"/>
    </location>
    <ligand>
        <name>Zn(2+)</name>
        <dbReference type="ChEBI" id="CHEBI:29105"/>
        <note>catalytic</note>
    </ligand>
</feature>
<feature type="non-terminal residue" evidence="12">
    <location>
        <position position="1"/>
    </location>
</feature>
<dbReference type="AlphaFoldDB" id="A0AAV5TYB7"/>
<keyword evidence="6 8" id="KW-0482">Metalloprotease</keyword>
<evidence type="ECO:0000256" key="8">
    <source>
        <dbReference type="PROSITE-ProRule" id="PRU01211"/>
    </source>
</evidence>
<feature type="domain" description="Peptidase M12A" evidence="11">
    <location>
        <begin position="121"/>
        <end position="326"/>
    </location>
</feature>
<keyword evidence="2 8" id="KW-0645">Protease</keyword>
<dbReference type="InterPro" id="IPR006026">
    <property type="entry name" value="Peptidase_Metallo"/>
</dbReference>
<dbReference type="Gene3D" id="2.60.120.290">
    <property type="entry name" value="Spermadhesin, CUB domain"/>
    <property type="match status" value="1"/>
</dbReference>
<dbReference type="PROSITE" id="PS51864">
    <property type="entry name" value="ASTACIN"/>
    <property type="match status" value="1"/>
</dbReference>
<dbReference type="PRINTS" id="PR00480">
    <property type="entry name" value="ASTACIN"/>
</dbReference>
<evidence type="ECO:0000313" key="12">
    <source>
        <dbReference type="EMBL" id="GMS99251.1"/>
    </source>
</evidence>
<protein>
    <recommendedName>
        <fullName evidence="9">Metalloendopeptidase</fullName>
        <ecNumber evidence="9">3.4.24.-</ecNumber>
    </recommendedName>
</protein>
<dbReference type="GO" id="GO:0006508">
    <property type="term" value="P:proteolysis"/>
    <property type="evidence" value="ECO:0007669"/>
    <property type="project" value="UniProtKB-KW"/>
</dbReference>
<feature type="compositionally biased region" description="Polar residues" evidence="10">
    <location>
        <begin position="502"/>
        <end position="517"/>
    </location>
</feature>
<feature type="region of interest" description="Disordered" evidence="10">
    <location>
        <begin position="501"/>
        <end position="647"/>
    </location>
</feature>
<evidence type="ECO:0000256" key="4">
    <source>
        <dbReference type="ARBA" id="ARBA00022801"/>
    </source>
</evidence>
<feature type="compositionally biased region" description="Low complexity" evidence="10">
    <location>
        <begin position="534"/>
        <end position="554"/>
    </location>
</feature>
<evidence type="ECO:0000256" key="6">
    <source>
        <dbReference type="ARBA" id="ARBA00023049"/>
    </source>
</evidence>
<feature type="chain" id="PRO_5043086279" description="Metalloendopeptidase" evidence="9">
    <location>
        <begin position="19"/>
        <end position="647"/>
    </location>
</feature>
<dbReference type="PANTHER" id="PTHR10127:SF780">
    <property type="entry name" value="METALLOENDOPEPTIDASE"/>
    <property type="match status" value="1"/>
</dbReference>
<dbReference type="PANTHER" id="PTHR10127">
    <property type="entry name" value="DISCOIDIN, CUB, EGF, LAMININ , AND ZINC METALLOPROTEASE DOMAIN CONTAINING"/>
    <property type="match status" value="1"/>
</dbReference>
<dbReference type="Gene3D" id="3.40.390.10">
    <property type="entry name" value="Collagenase (Catalytic Domain)"/>
    <property type="match status" value="1"/>
</dbReference>
<accession>A0AAV5TYB7</accession>
<dbReference type="GO" id="GO:0008270">
    <property type="term" value="F:zinc ion binding"/>
    <property type="evidence" value="ECO:0007669"/>
    <property type="project" value="UniProtKB-UniRule"/>
</dbReference>
<organism evidence="12 13">
    <name type="scientific">Pristionchus entomophagus</name>
    <dbReference type="NCBI Taxonomy" id="358040"/>
    <lineage>
        <taxon>Eukaryota</taxon>
        <taxon>Metazoa</taxon>
        <taxon>Ecdysozoa</taxon>
        <taxon>Nematoda</taxon>
        <taxon>Chromadorea</taxon>
        <taxon>Rhabditida</taxon>
        <taxon>Rhabditina</taxon>
        <taxon>Diplogasteromorpha</taxon>
        <taxon>Diplogasteroidea</taxon>
        <taxon>Neodiplogasteridae</taxon>
        <taxon>Pristionchus</taxon>
    </lineage>
</organism>
<keyword evidence="9" id="KW-0732">Signal</keyword>
<keyword evidence="5 8" id="KW-0862">Zinc</keyword>
<evidence type="ECO:0000256" key="9">
    <source>
        <dbReference type="RuleBase" id="RU361183"/>
    </source>
</evidence>
<feature type="binding site" evidence="8">
    <location>
        <position position="230"/>
    </location>
    <ligand>
        <name>Zn(2+)</name>
        <dbReference type="ChEBI" id="CHEBI:29105"/>
        <note>catalytic</note>
    </ligand>
</feature>
<feature type="binding site" evidence="8">
    <location>
        <position position="220"/>
    </location>
    <ligand>
        <name>Zn(2+)</name>
        <dbReference type="ChEBI" id="CHEBI:29105"/>
        <note>catalytic</note>
    </ligand>
</feature>
<evidence type="ECO:0000256" key="10">
    <source>
        <dbReference type="SAM" id="MobiDB-lite"/>
    </source>
</evidence>
<dbReference type="Pfam" id="PF01400">
    <property type="entry name" value="Astacin"/>
    <property type="match status" value="1"/>
</dbReference>
<evidence type="ECO:0000313" key="13">
    <source>
        <dbReference type="Proteomes" id="UP001432027"/>
    </source>
</evidence>
<dbReference type="InterPro" id="IPR001506">
    <property type="entry name" value="Peptidase_M12A"/>
</dbReference>
<comment type="cofactor">
    <cofactor evidence="8 9">
        <name>Zn(2+)</name>
        <dbReference type="ChEBI" id="CHEBI:29105"/>
    </cofactor>
    <text evidence="8 9">Binds 1 zinc ion per subunit.</text>
</comment>
<keyword evidence="4 8" id="KW-0378">Hydrolase</keyword>
<feature type="compositionally biased region" description="Polar residues" evidence="10">
    <location>
        <begin position="556"/>
        <end position="570"/>
    </location>
</feature>